<feature type="compositionally biased region" description="Basic and acidic residues" evidence="1">
    <location>
        <begin position="501"/>
        <end position="512"/>
    </location>
</feature>
<feature type="region of interest" description="Disordered" evidence="1">
    <location>
        <begin position="61"/>
        <end position="111"/>
    </location>
</feature>
<gene>
    <name evidence="2" type="ORF">TWF694_009844</name>
</gene>
<name>A0AAV9XCJ7_9PEZI</name>
<feature type="compositionally biased region" description="Basic and acidic residues" evidence="1">
    <location>
        <begin position="283"/>
        <end position="294"/>
    </location>
</feature>
<feature type="compositionally biased region" description="Basic and acidic residues" evidence="1">
    <location>
        <begin position="61"/>
        <end position="76"/>
    </location>
</feature>
<feature type="compositionally biased region" description="Basic and acidic residues" evidence="1">
    <location>
        <begin position="96"/>
        <end position="111"/>
    </location>
</feature>
<feature type="region of interest" description="Disordered" evidence="1">
    <location>
        <begin position="272"/>
        <end position="328"/>
    </location>
</feature>
<feature type="region of interest" description="Disordered" evidence="1">
    <location>
        <begin position="1"/>
        <end position="26"/>
    </location>
</feature>
<feature type="compositionally biased region" description="Polar residues" evidence="1">
    <location>
        <begin position="483"/>
        <end position="495"/>
    </location>
</feature>
<organism evidence="2 3">
    <name type="scientific">Orbilia ellipsospora</name>
    <dbReference type="NCBI Taxonomy" id="2528407"/>
    <lineage>
        <taxon>Eukaryota</taxon>
        <taxon>Fungi</taxon>
        <taxon>Dikarya</taxon>
        <taxon>Ascomycota</taxon>
        <taxon>Pezizomycotina</taxon>
        <taxon>Orbiliomycetes</taxon>
        <taxon>Orbiliales</taxon>
        <taxon>Orbiliaceae</taxon>
        <taxon>Orbilia</taxon>
    </lineage>
</organism>
<reference evidence="2 3" key="1">
    <citation type="submission" date="2019-10" db="EMBL/GenBank/DDBJ databases">
        <authorList>
            <person name="Palmer J.M."/>
        </authorList>
    </citation>
    <scope>NUCLEOTIDE SEQUENCE [LARGE SCALE GENOMIC DNA]</scope>
    <source>
        <strain evidence="2 3">TWF694</strain>
    </source>
</reference>
<protein>
    <submittedName>
        <fullName evidence="2">Uncharacterized protein</fullName>
    </submittedName>
</protein>
<keyword evidence="3" id="KW-1185">Reference proteome</keyword>
<evidence type="ECO:0000313" key="2">
    <source>
        <dbReference type="EMBL" id="KAK6539638.1"/>
    </source>
</evidence>
<proteinExistence type="predicted"/>
<evidence type="ECO:0000256" key="1">
    <source>
        <dbReference type="SAM" id="MobiDB-lite"/>
    </source>
</evidence>
<sequence>MNPSIKKPKEPVSETPPLGRVCKSRHTDQSICNHCSRLPASIDTSPQDRPYKIKEEHHIYFQEERQTKSKAQEENKNPYIPYKLTRPLPPLPFDQELPRTPRFKGENKENTTFHRSLSNQEFGFEYDVHGATSEVKKARRASDKFFEESRVDISLTSLPVSESSLDSLANAEILTATSITIKKIPGADIKVPRVIRAKEEKREDPKQRMPSRREERIEFGYMLNIPREPEYRSLRSRQDEKLERYRYLQKYTQQHGQVYGRGYNQIGTFHQRSALQLPPPSPKKKEKENEDQKKTIKAIGPFKQARGSFGRQKKKARFPLESDTEDEVASDMNHMPIAGASSRDVRNSDRIAEVGDAAAENVVMKRGEPVERITRPEHTLSPIKPRGQRHPYSPPKLQPAQNKSPERTRPVVHYYHRGASGYTSEGNRSPTFGGGSSRGARRSSAPPPRRSSYGERLAVPNRPQHDLRRARYSHGSPLRPAASTGTLHPTFSTLPTSPPNLKEETGETVEKKKTSKIRDFFKKF</sequence>
<comment type="caution">
    <text evidence="2">The sequence shown here is derived from an EMBL/GenBank/DDBJ whole genome shotgun (WGS) entry which is preliminary data.</text>
</comment>
<feature type="compositionally biased region" description="Basic and acidic residues" evidence="1">
    <location>
        <begin position="366"/>
        <end position="378"/>
    </location>
</feature>
<dbReference type="AlphaFoldDB" id="A0AAV9XCJ7"/>
<feature type="region of interest" description="Disordered" evidence="1">
    <location>
        <begin position="366"/>
        <end position="512"/>
    </location>
</feature>
<feature type="compositionally biased region" description="Polar residues" evidence="1">
    <location>
        <begin position="421"/>
        <end position="430"/>
    </location>
</feature>
<dbReference type="EMBL" id="JAVHJO010000006">
    <property type="protein sequence ID" value="KAK6539638.1"/>
    <property type="molecule type" value="Genomic_DNA"/>
</dbReference>
<evidence type="ECO:0000313" key="3">
    <source>
        <dbReference type="Proteomes" id="UP001365542"/>
    </source>
</evidence>
<dbReference type="Proteomes" id="UP001365542">
    <property type="component" value="Unassembled WGS sequence"/>
</dbReference>
<accession>A0AAV9XCJ7</accession>